<evidence type="ECO:0000313" key="3">
    <source>
        <dbReference type="EMBL" id="MEK7952645.1"/>
    </source>
</evidence>
<gene>
    <name evidence="3" type="ORF">WKV53_19180</name>
</gene>
<dbReference type="SUPFAM" id="SSF52768">
    <property type="entry name" value="Arginase/deacetylase"/>
    <property type="match status" value="1"/>
</dbReference>
<feature type="domain" description="Histone deacetylase" evidence="2">
    <location>
        <begin position="21"/>
        <end position="308"/>
    </location>
</feature>
<name>A0ABU9AY16_9BACT</name>
<dbReference type="InterPro" id="IPR023696">
    <property type="entry name" value="Ureohydrolase_dom_sf"/>
</dbReference>
<dbReference type="InterPro" id="IPR037138">
    <property type="entry name" value="His_deacetylse_dom_sf"/>
</dbReference>
<organism evidence="3 4">
    <name type="scientific">Luteolibacter soli</name>
    <dbReference type="NCBI Taxonomy" id="3135280"/>
    <lineage>
        <taxon>Bacteria</taxon>
        <taxon>Pseudomonadati</taxon>
        <taxon>Verrucomicrobiota</taxon>
        <taxon>Verrucomicrobiia</taxon>
        <taxon>Verrucomicrobiales</taxon>
        <taxon>Verrucomicrobiaceae</taxon>
        <taxon>Luteolibacter</taxon>
    </lineage>
</organism>
<protein>
    <submittedName>
        <fullName evidence="3">Histone deacetylase</fullName>
    </submittedName>
</protein>
<dbReference type="RefSeq" id="WP_341406401.1">
    <property type="nucleotide sequence ID" value="NZ_JBBUKT010000008.1"/>
</dbReference>
<sequence length="310" mass="33461">MKPIGVHYDSCYERHDTGPGHPESAARYRVLREKLEDLPEDIVRLPGRRATVAEVLPAHEAYYHDLVYRDVISCADQLRTGDTAICEDSYDVALEATGAVIEAVDVVMRGEVSRAFCAVRPPGHHATASRGMGFCVFNHVAIAANHLRRVHGLKRIAIVDWDVHHGNGTEAIFEADPGVFYVSLHEGNIYPYTGRAGDRGCGPGEGFTLNLPLPHGSDGSVALAAWDAHAAPALDAFQPEFVLVSAGFDARKDDPLGGLRWDDETFAGFTRRVVSLAEAHAQGRVVSSLEGGYHPPGLASAAVAHVMALR</sequence>
<dbReference type="PANTHER" id="PTHR10625:SF10">
    <property type="entry name" value="HISTONE DEACETYLASE HDAC1"/>
    <property type="match status" value="1"/>
</dbReference>
<dbReference type="InterPro" id="IPR000286">
    <property type="entry name" value="HDACs"/>
</dbReference>
<proteinExistence type="inferred from homology"/>
<dbReference type="PANTHER" id="PTHR10625">
    <property type="entry name" value="HISTONE DEACETYLASE HDAC1-RELATED"/>
    <property type="match status" value="1"/>
</dbReference>
<dbReference type="EMBL" id="JBBUKT010000008">
    <property type="protein sequence ID" value="MEK7952645.1"/>
    <property type="molecule type" value="Genomic_DNA"/>
</dbReference>
<dbReference type="CDD" id="cd09992">
    <property type="entry name" value="HDAC_classII"/>
    <property type="match status" value="1"/>
</dbReference>
<accession>A0ABU9AY16</accession>
<evidence type="ECO:0000313" key="4">
    <source>
        <dbReference type="Proteomes" id="UP001371305"/>
    </source>
</evidence>
<evidence type="ECO:0000256" key="1">
    <source>
        <dbReference type="ARBA" id="ARBA00005947"/>
    </source>
</evidence>
<dbReference type="Proteomes" id="UP001371305">
    <property type="component" value="Unassembled WGS sequence"/>
</dbReference>
<dbReference type="Pfam" id="PF00850">
    <property type="entry name" value="Hist_deacetyl"/>
    <property type="match status" value="1"/>
</dbReference>
<dbReference type="Gene3D" id="3.40.800.20">
    <property type="entry name" value="Histone deacetylase domain"/>
    <property type="match status" value="1"/>
</dbReference>
<reference evidence="3 4" key="1">
    <citation type="submission" date="2024-04" db="EMBL/GenBank/DDBJ databases">
        <title>Luteolibacter sp. isolated from soil.</title>
        <authorList>
            <person name="An J."/>
        </authorList>
    </citation>
    <scope>NUCLEOTIDE SEQUENCE [LARGE SCALE GENOMIC DNA]</scope>
    <source>
        <strain evidence="3 4">Y139</strain>
    </source>
</reference>
<dbReference type="PRINTS" id="PR01270">
    <property type="entry name" value="HDASUPER"/>
</dbReference>
<evidence type="ECO:0000259" key="2">
    <source>
        <dbReference type="Pfam" id="PF00850"/>
    </source>
</evidence>
<dbReference type="InterPro" id="IPR023801">
    <property type="entry name" value="His_deacetylse_dom"/>
</dbReference>
<comment type="similarity">
    <text evidence="1">Belongs to the histone deacetylase family.</text>
</comment>
<comment type="caution">
    <text evidence="3">The sequence shown here is derived from an EMBL/GenBank/DDBJ whole genome shotgun (WGS) entry which is preliminary data.</text>
</comment>
<keyword evidence="4" id="KW-1185">Reference proteome</keyword>